<dbReference type="EMBL" id="HG001842">
    <property type="protein sequence ID" value="CDF37471.1"/>
    <property type="molecule type" value="Genomic_DNA"/>
</dbReference>
<reference evidence="2" key="1">
    <citation type="journal article" date="2013" name="Proc. Natl. Acad. Sci. U.S.A.">
        <title>Genome structure and metabolic features in the red seaweed Chondrus crispus shed light on evolution of the Archaeplastida.</title>
        <authorList>
            <person name="Collen J."/>
            <person name="Porcel B."/>
            <person name="Carre W."/>
            <person name="Ball S.G."/>
            <person name="Chaparro C."/>
            <person name="Tonon T."/>
            <person name="Barbeyron T."/>
            <person name="Michel G."/>
            <person name="Noel B."/>
            <person name="Valentin K."/>
            <person name="Elias M."/>
            <person name="Artiguenave F."/>
            <person name="Arun A."/>
            <person name="Aury J.M."/>
            <person name="Barbosa-Neto J.F."/>
            <person name="Bothwell J.H."/>
            <person name="Bouget F.Y."/>
            <person name="Brillet L."/>
            <person name="Cabello-Hurtado F."/>
            <person name="Capella-Gutierrez S."/>
            <person name="Charrier B."/>
            <person name="Cladiere L."/>
            <person name="Cock J.M."/>
            <person name="Coelho S.M."/>
            <person name="Colleoni C."/>
            <person name="Czjzek M."/>
            <person name="Da Silva C."/>
            <person name="Delage L."/>
            <person name="Denoeud F."/>
            <person name="Deschamps P."/>
            <person name="Dittami S.M."/>
            <person name="Gabaldon T."/>
            <person name="Gachon C.M."/>
            <person name="Groisillier A."/>
            <person name="Herve C."/>
            <person name="Jabbari K."/>
            <person name="Katinka M."/>
            <person name="Kloareg B."/>
            <person name="Kowalczyk N."/>
            <person name="Labadie K."/>
            <person name="Leblanc C."/>
            <person name="Lopez P.J."/>
            <person name="McLachlan D.H."/>
            <person name="Meslet-Cladiere L."/>
            <person name="Moustafa A."/>
            <person name="Nehr Z."/>
            <person name="Nyvall Collen P."/>
            <person name="Panaud O."/>
            <person name="Partensky F."/>
            <person name="Poulain J."/>
            <person name="Rensing S.A."/>
            <person name="Rousvoal S."/>
            <person name="Samson G."/>
            <person name="Symeonidi A."/>
            <person name="Weissenbach J."/>
            <person name="Zambounis A."/>
            <person name="Wincker P."/>
            <person name="Boyen C."/>
        </authorList>
    </citation>
    <scope>NUCLEOTIDE SEQUENCE [LARGE SCALE GENOMIC DNA]</scope>
    <source>
        <strain evidence="2">cv. Stackhouse</strain>
    </source>
</reference>
<gene>
    <name evidence="1" type="ORF">CHC_T00005682001</name>
</gene>
<dbReference type="AlphaFoldDB" id="R7QJ45"/>
<proteinExistence type="predicted"/>
<protein>
    <submittedName>
        <fullName evidence="1">Uncharacterized protein</fullName>
    </submittedName>
</protein>
<evidence type="ECO:0000313" key="1">
    <source>
        <dbReference type="EMBL" id="CDF37471.1"/>
    </source>
</evidence>
<dbReference type="GeneID" id="17325005"/>
<name>R7QJ45_CHOCR</name>
<dbReference type="Proteomes" id="UP000012073">
    <property type="component" value="Unassembled WGS sequence"/>
</dbReference>
<dbReference type="RefSeq" id="XP_005717290.1">
    <property type="nucleotide sequence ID" value="XM_005717233.1"/>
</dbReference>
<sequence length="68" mass="7539">MLPQYTFGEGYSNSIYLIGRLWTGILSLPVDRHNSSLVGIRPPLIDRLPNLGAPAFLLSPRRVTNTTT</sequence>
<evidence type="ECO:0000313" key="2">
    <source>
        <dbReference type="Proteomes" id="UP000012073"/>
    </source>
</evidence>
<accession>R7QJ45</accession>
<dbReference type="Gramene" id="CDF37471">
    <property type="protein sequence ID" value="CDF37471"/>
    <property type="gene ID" value="CHC_T00005682001"/>
</dbReference>
<organism evidence="1 2">
    <name type="scientific">Chondrus crispus</name>
    <name type="common">Carrageen Irish moss</name>
    <name type="synonym">Polymorpha crispa</name>
    <dbReference type="NCBI Taxonomy" id="2769"/>
    <lineage>
        <taxon>Eukaryota</taxon>
        <taxon>Rhodophyta</taxon>
        <taxon>Florideophyceae</taxon>
        <taxon>Rhodymeniophycidae</taxon>
        <taxon>Gigartinales</taxon>
        <taxon>Gigartinaceae</taxon>
        <taxon>Chondrus</taxon>
    </lineage>
</organism>
<keyword evidence="2" id="KW-1185">Reference proteome</keyword>
<dbReference type="KEGG" id="ccp:CHC_T00005682001"/>